<dbReference type="PROSITE" id="PS50097">
    <property type="entry name" value="BTB"/>
    <property type="match status" value="1"/>
</dbReference>
<evidence type="ECO:0000313" key="5">
    <source>
        <dbReference type="EnsemblMetazoa" id="CapteP55892"/>
    </source>
</evidence>
<accession>R7T6Q2</accession>
<dbReference type="STRING" id="283909.R7T6Q2"/>
<dbReference type="AlphaFoldDB" id="R7T6Q2"/>
<reference evidence="6" key="1">
    <citation type="submission" date="2012-12" db="EMBL/GenBank/DDBJ databases">
        <authorList>
            <person name="Hellsten U."/>
            <person name="Grimwood J."/>
            <person name="Chapman J.A."/>
            <person name="Shapiro H."/>
            <person name="Aerts A."/>
            <person name="Otillar R.P."/>
            <person name="Terry A.Y."/>
            <person name="Boore J.L."/>
            <person name="Simakov O."/>
            <person name="Marletaz F."/>
            <person name="Cho S.-J."/>
            <person name="Edsinger-Gonzales E."/>
            <person name="Havlak P."/>
            <person name="Kuo D.-H."/>
            <person name="Larsson T."/>
            <person name="Lv J."/>
            <person name="Arendt D."/>
            <person name="Savage R."/>
            <person name="Osoegawa K."/>
            <person name="de Jong P."/>
            <person name="Lindberg D.R."/>
            <person name="Seaver E.C."/>
            <person name="Weisblat D.A."/>
            <person name="Putnam N.H."/>
            <person name="Grigoriev I.V."/>
            <person name="Rokhsar D.S."/>
        </authorList>
    </citation>
    <scope>NUCLEOTIDE SEQUENCE</scope>
    <source>
        <strain evidence="6">I ESC-2004</strain>
    </source>
</reference>
<keyword evidence="1" id="KW-0880">Kelch repeat</keyword>
<keyword evidence="6" id="KW-1185">Reference proteome</keyword>
<protein>
    <recommendedName>
        <fullName evidence="3">BTB domain-containing protein</fullName>
    </recommendedName>
</protein>
<dbReference type="Pfam" id="PF00651">
    <property type="entry name" value="BTB"/>
    <property type="match status" value="1"/>
</dbReference>
<evidence type="ECO:0000259" key="3">
    <source>
        <dbReference type="PROSITE" id="PS50097"/>
    </source>
</evidence>
<dbReference type="CDD" id="cd14733">
    <property type="entry name" value="BACK"/>
    <property type="match status" value="1"/>
</dbReference>
<dbReference type="PANTHER" id="PTHR45632:SF3">
    <property type="entry name" value="KELCH-LIKE PROTEIN 32"/>
    <property type="match status" value="1"/>
</dbReference>
<reference evidence="4 6" key="2">
    <citation type="journal article" date="2013" name="Nature">
        <title>Insights into bilaterian evolution from three spiralian genomes.</title>
        <authorList>
            <person name="Simakov O."/>
            <person name="Marletaz F."/>
            <person name="Cho S.J."/>
            <person name="Edsinger-Gonzales E."/>
            <person name="Havlak P."/>
            <person name="Hellsten U."/>
            <person name="Kuo D.H."/>
            <person name="Larsson T."/>
            <person name="Lv J."/>
            <person name="Arendt D."/>
            <person name="Savage R."/>
            <person name="Osoegawa K."/>
            <person name="de Jong P."/>
            <person name="Grimwood J."/>
            <person name="Chapman J.A."/>
            <person name="Shapiro H."/>
            <person name="Aerts A."/>
            <person name="Otillar R.P."/>
            <person name="Terry A.Y."/>
            <person name="Boore J.L."/>
            <person name="Grigoriev I.V."/>
            <person name="Lindberg D.R."/>
            <person name="Seaver E.C."/>
            <person name="Weisblat D.A."/>
            <person name="Putnam N.H."/>
            <person name="Rokhsar D.S."/>
        </authorList>
    </citation>
    <scope>NUCLEOTIDE SEQUENCE</scope>
    <source>
        <strain evidence="4 6">I ESC-2004</strain>
    </source>
</reference>
<feature type="non-terminal residue" evidence="4">
    <location>
        <position position="1"/>
    </location>
</feature>
<dbReference type="InterPro" id="IPR011333">
    <property type="entry name" value="SKP1/BTB/POZ_sf"/>
</dbReference>
<feature type="domain" description="BTB" evidence="3">
    <location>
        <begin position="14"/>
        <end position="81"/>
    </location>
</feature>
<dbReference type="EMBL" id="KB311553">
    <property type="protein sequence ID" value="ELT89063.1"/>
    <property type="molecule type" value="Genomic_DNA"/>
</dbReference>
<evidence type="ECO:0000313" key="4">
    <source>
        <dbReference type="EMBL" id="ELT89063.1"/>
    </source>
</evidence>
<dbReference type="PANTHER" id="PTHR45632">
    <property type="entry name" value="LD33804P"/>
    <property type="match status" value="1"/>
</dbReference>
<keyword evidence="2" id="KW-0677">Repeat</keyword>
<dbReference type="EnsemblMetazoa" id="CapteT55892">
    <property type="protein sequence ID" value="CapteP55892"/>
    <property type="gene ID" value="CapteG55892"/>
</dbReference>
<dbReference type="EMBL" id="AMQN01015066">
    <property type="status" value="NOT_ANNOTATED_CDS"/>
    <property type="molecule type" value="Genomic_DNA"/>
</dbReference>
<organism evidence="4">
    <name type="scientific">Capitella teleta</name>
    <name type="common">Polychaete worm</name>
    <dbReference type="NCBI Taxonomy" id="283909"/>
    <lineage>
        <taxon>Eukaryota</taxon>
        <taxon>Metazoa</taxon>
        <taxon>Spiralia</taxon>
        <taxon>Lophotrochozoa</taxon>
        <taxon>Annelida</taxon>
        <taxon>Polychaeta</taxon>
        <taxon>Sedentaria</taxon>
        <taxon>Scolecida</taxon>
        <taxon>Capitellidae</taxon>
        <taxon>Capitella</taxon>
    </lineage>
</organism>
<proteinExistence type="predicted"/>
<dbReference type="SUPFAM" id="SSF54695">
    <property type="entry name" value="POZ domain"/>
    <property type="match status" value="1"/>
</dbReference>
<reference evidence="5" key="3">
    <citation type="submission" date="2015-06" db="UniProtKB">
        <authorList>
            <consortium name="EnsemblMetazoa"/>
        </authorList>
    </citation>
    <scope>IDENTIFICATION</scope>
</reference>
<sequence length="154" mass="17822">LKQLNEMQKEQHLTDVVLYTGEKEIHCHRTVMAAASLFFKKMFTSGMKESREGEVHLQEIDFNALSLIVRASYGEKLKLNGDNVQSILEASDRLEMREYIDDCIIYMCNHMDSDNCLDLYLISKKYSHDQLKRSVVEYLVFGDNFADCMTCSDS</sequence>
<dbReference type="OMA" id="EMIDVEW"/>
<dbReference type="Proteomes" id="UP000014760">
    <property type="component" value="Unassembled WGS sequence"/>
</dbReference>
<evidence type="ECO:0000256" key="1">
    <source>
        <dbReference type="ARBA" id="ARBA00022441"/>
    </source>
</evidence>
<evidence type="ECO:0000256" key="2">
    <source>
        <dbReference type="ARBA" id="ARBA00022737"/>
    </source>
</evidence>
<dbReference type="HOGENOM" id="CLU_004253_11_4_1"/>
<dbReference type="SMART" id="SM00225">
    <property type="entry name" value="BTB"/>
    <property type="match status" value="1"/>
</dbReference>
<dbReference type="Gene3D" id="3.30.710.10">
    <property type="entry name" value="Potassium Channel Kv1.1, Chain A"/>
    <property type="match status" value="1"/>
</dbReference>
<dbReference type="OrthoDB" id="6134519at2759"/>
<feature type="non-terminal residue" evidence="4">
    <location>
        <position position="154"/>
    </location>
</feature>
<dbReference type="InterPro" id="IPR000210">
    <property type="entry name" value="BTB/POZ_dom"/>
</dbReference>
<evidence type="ECO:0000313" key="6">
    <source>
        <dbReference type="Proteomes" id="UP000014760"/>
    </source>
</evidence>
<gene>
    <name evidence="4" type="ORF">CAPTEDRAFT_55892</name>
</gene>
<name>R7T6Q2_CAPTE</name>